<evidence type="ECO:0000313" key="3">
    <source>
        <dbReference type="EMBL" id="ACS22040.1"/>
    </source>
</evidence>
<accession>C5CZW9</accession>
<dbReference type="InterPro" id="IPR000639">
    <property type="entry name" value="Epox_hydrolase-like"/>
</dbReference>
<dbReference type="OrthoDB" id="9780765at2"/>
<keyword evidence="1" id="KW-1133">Transmembrane helix</keyword>
<proteinExistence type="predicted"/>
<dbReference type="InterPro" id="IPR050266">
    <property type="entry name" value="AB_hydrolase_sf"/>
</dbReference>
<dbReference type="KEGG" id="vap:Vapar_5444"/>
<sequence>MTDSVTPTRMDDRMDFVRRGLLRGAVAGAGIAGLGLALGGSVAFAKGIGFPALALGRLKNVDAGVLNIAYCEAGPADGPAVVLLHGFPYDIEAYAEVAPLLASAGCRVIVPYLRGFGPTRFLNAGTLRSGEFAAFGADLLALLDALALPRAVLAGYDWGGKAASAVAALWPERCAGLVSGNGYAFTEPSAALVPALPESETPLWWQFYFQTERGRAGYTKYRREMNRSFWKQWSPTWRFDDGTFARTAGSFDNPDHVDVSIHSFRYRFGAVKGDPAYAEIDRKLASLPAIPVRTMTLDGADDGAHGPTDGSAQAAKFTGPRTHRVIPGAGHNLPQEAPGAFADAVLELVRADRRTR</sequence>
<feature type="domain" description="AB hydrolase-1" evidence="2">
    <location>
        <begin position="79"/>
        <end position="333"/>
    </location>
</feature>
<dbReference type="SUPFAM" id="SSF53474">
    <property type="entry name" value="alpha/beta-Hydrolases"/>
    <property type="match status" value="1"/>
</dbReference>
<dbReference type="eggNOG" id="COG0596">
    <property type="taxonomic scope" value="Bacteria"/>
</dbReference>
<dbReference type="PANTHER" id="PTHR43798">
    <property type="entry name" value="MONOACYLGLYCEROL LIPASE"/>
    <property type="match status" value="1"/>
</dbReference>
<organism evidence="3">
    <name type="scientific">Variovorax paradoxus (strain S110)</name>
    <dbReference type="NCBI Taxonomy" id="543728"/>
    <lineage>
        <taxon>Bacteria</taxon>
        <taxon>Pseudomonadati</taxon>
        <taxon>Pseudomonadota</taxon>
        <taxon>Betaproteobacteria</taxon>
        <taxon>Burkholderiales</taxon>
        <taxon>Comamonadaceae</taxon>
        <taxon>Variovorax</taxon>
    </lineage>
</organism>
<dbReference type="HOGENOM" id="CLU_020336_16_1_4"/>
<keyword evidence="1" id="KW-0472">Membrane</keyword>
<protein>
    <submittedName>
        <fullName evidence="3">Alpha/beta hydrolase fold protein</fullName>
    </submittedName>
</protein>
<name>C5CZW9_VARPS</name>
<dbReference type="Pfam" id="PF00561">
    <property type="entry name" value="Abhydrolase_1"/>
    <property type="match status" value="1"/>
</dbReference>
<dbReference type="EMBL" id="CP001636">
    <property type="protein sequence ID" value="ACS22040.1"/>
    <property type="molecule type" value="Genomic_DNA"/>
</dbReference>
<keyword evidence="3" id="KW-0378">Hydrolase</keyword>
<keyword evidence="1" id="KW-0812">Transmembrane</keyword>
<dbReference type="Gene3D" id="3.40.50.1820">
    <property type="entry name" value="alpha/beta hydrolase"/>
    <property type="match status" value="1"/>
</dbReference>
<dbReference type="PRINTS" id="PR00412">
    <property type="entry name" value="EPOXHYDRLASE"/>
</dbReference>
<dbReference type="ESTHER" id="varps-c5czw9">
    <property type="family name" value="Epoxide_hydrolase"/>
</dbReference>
<dbReference type="InterPro" id="IPR029058">
    <property type="entry name" value="AB_hydrolase_fold"/>
</dbReference>
<evidence type="ECO:0000259" key="2">
    <source>
        <dbReference type="Pfam" id="PF00561"/>
    </source>
</evidence>
<dbReference type="GO" id="GO:0016787">
    <property type="term" value="F:hydrolase activity"/>
    <property type="evidence" value="ECO:0007669"/>
    <property type="project" value="UniProtKB-KW"/>
</dbReference>
<reference evidence="3" key="1">
    <citation type="submission" date="2009-06" db="EMBL/GenBank/DDBJ databases">
        <title>Complete sequence of chromosome 2 of Variovorax paradoxus S110.</title>
        <authorList>
            <consortium name="US DOE Joint Genome Institute"/>
            <person name="Lucas S."/>
            <person name="Copeland A."/>
            <person name="Lapidus A."/>
            <person name="Glavina del Rio T."/>
            <person name="Tice H."/>
            <person name="Bruce D."/>
            <person name="Goodwin L."/>
            <person name="Pitluck S."/>
            <person name="Chertkov O."/>
            <person name="Brettin T."/>
            <person name="Detter J.C."/>
            <person name="Han C."/>
            <person name="Larimer F."/>
            <person name="Land M."/>
            <person name="Hauser L."/>
            <person name="Kyrpides N."/>
            <person name="Ovchinnikova G."/>
            <person name="Orwin P."/>
            <person name="Leadbetter J.R."/>
            <person name="Spain J.C."/>
            <person name="Han J.I."/>
        </authorList>
    </citation>
    <scope>NUCLEOTIDE SEQUENCE</scope>
    <source>
        <strain evidence="3">S110</strain>
    </source>
</reference>
<dbReference type="InterPro" id="IPR006311">
    <property type="entry name" value="TAT_signal"/>
</dbReference>
<dbReference type="STRING" id="543728.Vapar_5444"/>
<dbReference type="InterPro" id="IPR000073">
    <property type="entry name" value="AB_hydrolase_1"/>
</dbReference>
<dbReference type="AlphaFoldDB" id="C5CZW9"/>
<gene>
    <name evidence="3" type="ordered locus">Vapar_5444</name>
</gene>
<feature type="transmembrane region" description="Helical" evidence="1">
    <location>
        <begin position="21"/>
        <end position="45"/>
    </location>
</feature>
<dbReference type="PROSITE" id="PS51318">
    <property type="entry name" value="TAT"/>
    <property type="match status" value="1"/>
</dbReference>
<evidence type="ECO:0000256" key="1">
    <source>
        <dbReference type="SAM" id="Phobius"/>
    </source>
</evidence>